<accession>A0A915I372</accession>
<dbReference type="Proteomes" id="UP000887565">
    <property type="component" value="Unplaced"/>
</dbReference>
<dbReference type="WBParaSite" id="nRc.2.0.1.t08285-RA">
    <property type="protein sequence ID" value="nRc.2.0.1.t08285-RA"/>
    <property type="gene ID" value="nRc.2.0.1.g08285"/>
</dbReference>
<sequence length="165" mass="18250">MLHIHKSNYITIFLCTISIIAHANARGKNRPLKLRHLDKVIVKRIFQILNKEVITVENGANNKSGLSKKDLAILTALVSEPLKKLNPKFDGTSKEMLEKSAVLKRFDQAINNGVLAAPVEDTASEKQQGGLTASKIAHKLDHSMNDLALISNVNMLLCACKWITK</sequence>
<evidence type="ECO:0000313" key="2">
    <source>
        <dbReference type="WBParaSite" id="nRc.2.0.1.t08285-RA"/>
    </source>
</evidence>
<dbReference type="AlphaFoldDB" id="A0A915I372"/>
<evidence type="ECO:0000313" key="1">
    <source>
        <dbReference type="Proteomes" id="UP000887565"/>
    </source>
</evidence>
<reference evidence="2" key="1">
    <citation type="submission" date="2022-11" db="UniProtKB">
        <authorList>
            <consortium name="WormBaseParasite"/>
        </authorList>
    </citation>
    <scope>IDENTIFICATION</scope>
</reference>
<name>A0A915I372_ROMCU</name>
<protein>
    <submittedName>
        <fullName evidence="2">Secreted protein</fullName>
    </submittedName>
</protein>
<proteinExistence type="predicted"/>
<keyword evidence="1" id="KW-1185">Reference proteome</keyword>
<organism evidence="1 2">
    <name type="scientific">Romanomermis culicivorax</name>
    <name type="common">Nematode worm</name>
    <dbReference type="NCBI Taxonomy" id="13658"/>
    <lineage>
        <taxon>Eukaryota</taxon>
        <taxon>Metazoa</taxon>
        <taxon>Ecdysozoa</taxon>
        <taxon>Nematoda</taxon>
        <taxon>Enoplea</taxon>
        <taxon>Dorylaimia</taxon>
        <taxon>Mermithida</taxon>
        <taxon>Mermithoidea</taxon>
        <taxon>Mermithidae</taxon>
        <taxon>Romanomermis</taxon>
    </lineage>
</organism>